<organism evidence="1 2">
    <name type="scientific">Acidianus bottle-shaped virus 2 strain ABV2</name>
    <dbReference type="NCBI Taxonomy" id="1732173"/>
    <lineage>
        <taxon>Viruses</taxon>
        <taxon>Viruses incertae sedis</taxon>
        <taxon>Ampullaviridae</taxon>
        <taxon>Bottigliavirus</taxon>
        <taxon>Bottigliavirus puteoliense</taxon>
        <taxon>Bottigliavirus ABV2</taxon>
    </lineage>
</organism>
<evidence type="ECO:0000313" key="2">
    <source>
        <dbReference type="Proteomes" id="UP000202536"/>
    </source>
</evidence>
<reference evidence="1 2" key="1">
    <citation type="journal article" date="2015" name="Environ. Microbiol.">
        <title>Novel viral genomes identified from six metagenomes reveal wide distribution of archaeal viruses and high viral diversity in terrestrial hot springs.</title>
        <authorList>
            <person name="Gudbergsdottir S.R."/>
            <person name="Menzel P."/>
            <person name="Krogh A."/>
            <person name="Young M."/>
            <person name="Peng X."/>
        </authorList>
    </citation>
    <scope>NUCLEOTIDE SEQUENCE [LARGE SCALE GENOMIC DNA]</scope>
    <source>
        <strain evidence="1 2">ABV2</strain>
    </source>
</reference>
<dbReference type="OrthoDB" id="29283at10239"/>
<protein>
    <submittedName>
        <fullName evidence="1">Uncharacterized protein</fullName>
    </submittedName>
</protein>
<dbReference type="RefSeq" id="YP_009211285.1">
    <property type="nucleotide sequence ID" value="NC_028938.1"/>
</dbReference>
<name>A0A0N9NXU9_9VIRU</name>
<dbReference type="KEGG" id="vg:26637853"/>
<dbReference type="GeneID" id="26637853"/>
<proteinExistence type="predicted"/>
<evidence type="ECO:0000313" key="1">
    <source>
        <dbReference type="EMBL" id="ALG96763.1"/>
    </source>
</evidence>
<dbReference type="Proteomes" id="UP000202536">
    <property type="component" value="Segment"/>
</dbReference>
<accession>A0A0N9NXU9</accession>
<keyword evidence="2" id="KW-1185">Reference proteome</keyword>
<sequence>MKIFRLGEVLIKVYENGQELKENPLEGCRSLCPNNFSKPVAVEIIYPGCTPKEGEWLFCHFINQLEDFKLVLDEVV</sequence>
<dbReference type="EMBL" id="KP282673">
    <property type="protein sequence ID" value="ALG96763.1"/>
    <property type="molecule type" value="Genomic_DNA"/>
</dbReference>